<name>A0AAV7RNS7_PLEWA</name>
<feature type="region of interest" description="Disordered" evidence="1">
    <location>
        <begin position="1"/>
        <end position="71"/>
    </location>
</feature>
<gene>
    <name evidence="2" type="ORF">NDU88_005613</name>
</gene>
<dbReference type="AlphaFoldDB" id="A0AAV7RNS7"/>
<evidence type="ECO:0000256" key="1">
    <source>
        <dbReference type="SAM" id="MobiDB-lite"/>
    </source>
</evidence>
<proteinExistence type="predicted"/>
<protein>
    <submittedName>
        <fullName evidence="2">Uncharacterized protein</fullName>
    </submittedName>
</protein>
<accession>A0AAV7RNS7</accession>
<comment type="caution">
    <text evidence="2">The sequence shown here is derived from an EMBL/GenBank/DDBJ whole genome shotgun (WGS) entry which is preliminary data.</text>
</comment>
<dbReference type="EMBL" id="JANPWB010000009">
    <property type="protein sequence ID" value="KAJ1152839.1"/>
    <property type="molecule type" value="Genomic_DNA"/>
</dbReference>
<keyword evidence="3" id="KW-1185">Reference proteome</keyword>
<reference evidence="2" key="1">
    <citation type="journal article" date="2022" name="bioRxiv">
        <title>Sequencing and chromosome-scale assembly of the giantPleurodeles waltlgenome.</title>
        <authorList>
            <person name="Brown T."/>
            <person name="Elewa A."/>
            <person name="Iarovenko S."/>
            <person name="Subramanian E."/>
            <person name="Araus A.J."/>
            <person name="Petzold A."/>
            <person name="Susuki M."/>
            <person name="Suzuki K.-i.T."/>
            <person name="Hayashi T."/>
            <person name="Toyoda A."/>
            <person name="Oliveira C."/>
            <person name="Osipova E."/>
            <person name="Leigh N.D."/>
            <person name="Simon A."/>
            <person name="Yun M.H."/>
        </authorList>
    </citation>
    <scope>NUCLEOTIDE SEQUENCE</scope>
    <source>
        <strain evidence="2">20211129_DDA</strain>
        <tissue evidence="2">Liver</tissue>
    </source>
</reference>
<sequence length="152" mass="17306">MIEGLKSSLSQAEENGQEDVWTIPDQDNQEPGQIPVAYPAPQKMKKRERKRSRKGRNRVNPERMLRAQTQERGKGYISKCTSLLEKVAECWGRKESEDREQVNSTIKVQADKDGLKDKATCMPTCDAVAWDKMQKHPITMARATQGAWFAGR</sequence>
<feature type="compositionally biased region" description="Basic residues" evidence="1">
    <location>
        <begin position="43"/>
        <end position="57"/>
    </location>
</feature>
<dbReference type="Proteomes" id="UP001066276">
    <property type="component" value="Chromosome 5"/>
</dbReference>
<evidence type="ECO:0000313" key="3">
    <source>
        <dbReference type="Proteomes" id="UP001066276"/>
    </source>
</evidence>
<feature type="compositionally biased region" description="Basic and acidic residues" evidence="1">
    <location>
        <begin position="59"/>
        <end position="71"/>
    </location>
</feature>
<evidence type="ECO:0000313" key="2">
    <source>
        <dbReference type="EMBL" id="KAJ1152839.1"/>
    </source>
</evidence>
<organism evidence="2 3">
    <name type="scientific">Pleurodeles waltl</name>
    <name type="common">Iberian ribbed newt</name>
    <dbReference type="NCBI Taxonomy" id="8319"/>
    <lineage>
        <taxon>Eukaryota</taxon>
        <taxon>Metazoa</taxon>
        <taxon>Chordata</taxon>
        <taxon>Craniata</taxon>
        <taxon>Vertebrata</taxon>
        <taxon>Euteleostomi</taxon>
        <taxon>Amphibia</taxon>
        <taxon>Batrachia</taxon>
        <taxon>Caudata</taxon>
        <taxon>Salamandroidea</taxon>
        <taxon>Salamandridae</taxon>
        <taxon>Pleurodelinae</taxon>
        <taxon>Pleurodeles</taxon>
    </lineage>
</organism>